<organism evidence="3 4">
    <name type="scientific">Seminavis robusta</name>
    <dbReference type="NCBI Taxonomy" id="568900"/>
    <lineage>
        <taxon>Eukaryota</taxon>
        <taxon>Sar</taxon>
        <taxon>Stramenopiles</taxon>
        <taxon>Ochrophyta</taxon>
        <taxon>Bacillariophyta</taxon>
        <taxon>Bacillariophyceae</taxon>
        <taxon>Bacillariophycidae</taxon>
        <taxon>Naviculales</taxon>
        <taxon>Naviculaceae</taxon>
        <taxon>Seminavis</taxon>
    </lineage>
</organism>
<feature type="transmembrane region" description="Helical" evidence="1">
    <location>
        <begin position="269"/>
        <end position="291"/>
    </location>
</feature>
<keyword evidence="1" id="KW-0472">Membrane</keyword>
<dbReference type="Proteomes" id="UP001153069">
    <property type="component" value="Unassembled WGS sequence"/>
</dbReference>
<comment type="caution">
    <text evidence="3">The sequence shown here is derived from an EMBL/GenBank/DDBJ whole genome shotgun (WGS) entry which is preliminary data.</text>
</comment>
<dbReference type="EMBL" id="CAICTM010002210">
    <property type="protein sequence ID" value="CAB9528376.1"/>
    <property type="molecule type" value="Genomic_DNA"/>
</dbReference>
<evidence type="ECO:0000313" key="3">
    <source>
        <dbReference type="EMBL" id="CAB9528376.1"/>
    </source>
</evidence>
<reference evidence="3" key="1">
    <citation type="submission" date="2020-06" db="EMBL/GenBank/DDBJ databases">
        <authorList>
            <consortium name="Plant Systems Biology data submission"/>
        </authorList>
    </citation>
    <scope>NUCLEOTIDE SEQUENCE</scope>
    <source>
        <strain evidence="3">D6</strain>
    </source>
</reference>
<keyword evidence="4" id="KW-1185">Reference proteome</keyword>
<sequence length="372" mass="40669">MAMLLPPPVLLLSLLLLLLIRPSYGFSTPRNGKALWNNKSPSKVPLYSTANTQASIPSEFQEESINSALAARACARASALSAVVDMGIHALELVDSGGVTTTSIRSILLQDGNILASLRTIWKLGFAGNLWFASSLMAKKGQASPQDAQRGLTTMTKVWRITGIVVSISTATNLAVAWQSRVTRIREGIAVVMAGVIALVFWKSQQQTKGLEEQSHHNDNNNSDNDNNLLVETLRRQGKTMSRAMLFCTASFLLQIGFIPLIALSHATYSWQEVILTLLNLPTPLALVSALRRLRKSFLQVLWQAQPLQGSSSNQVALPSETFHKWTQGQQQFYGEARSAFRADLIMKILFTLASPRGIGKIIITLFAAKVG</sequence>
<feature type="transmembrane region" description="Helical" evidence="1">
    <location>
        <begin position="184"/>
        <end position="202"/>
    </location>
</feature>
<proteinExistence type="predicted"/>
<feature type="signal peptide" evidence="2">
    <location>
        <begin position="1"/>
        <end position="25"/>
    </location>
</feature>
<keyword evidence="2" id="KW-0732">Signal</keyword>
<feature type="transmembrane region" description="Helical" evidence="1">
    <location>
        <begin position="244"/>
        <end position="263"/>
    </location>
</feature>
<feature type="transmembrane region" description="Helical" evidence="1">
    <location>
        <begin position="158"/>
        <end position="178"/>
    </location>
</feature>
<feature type="chain" id="PRO_5040314222" evidence="2">
    <location>
        <begin position="26"/>
        <end position="372"/>
    </location>
</feature>
<evidence type="ECO:0000256" key="1">
    <source>
        <dbReference type="SAM" id="Phobius"/>
    </source>
</evidence>
<name>A0A9N8EZD7_9STRA</name>
<keyword evidence="1" id="KW-0812">Transmembrane</keyword>
<protein>
    <submittedName>
        <fullName evidence="3">Uncharacterized protein</fullName>
    </submittedName>
</protein>
<dbReference type="AlphaFoldDB" id="A0A9N8EZD7"/>
<evidence type="ECO:0000256" key="2">
    <source>
        <dbReference type="SAM" id="SignalP"/>
    </source>
</evidence>
<accession>A0A9N8EZD7</accession>
<gene>
    <name evidence="3" type="ORF">SEMRO_2212_G319240.1</name>
</gene>
<evidence type="ECO:0000313" key="4">
    <source>
        <dbReference type="Proteomes" id="UP001153069"/>
    </source>
</evidence>
<keyword evidence="1" id="KW-1133">Transmembrane helix</keyword>